<dbReference type="PANTHER" id="PTHR46825:SF14">
    <property type="entry name" value="BETA-LACTAMASE-RELATED DOMAIN-CONTAINING PROTEIN"/>
    <property type="match status" value="1"/>
</dbReference>
<dbReference type="EMBL" id="JAPQKN010000004">
    <property type="protein sequence ID" value="KAJ5159506.1"/>
    <property type="molecule type" value="Genomic_DNA"/>
</dbReference>
<dbReference type="Gene3D" id="2.40.128.600">
    <property type="match status" value="1"/>
</dbReference>
<gene>
    <name evidence="4" type="ORF">N7482_006510</name>
</gene>
<organism evidence="4 5">
    <name type="scientific">Penicillium canariense</name>
    <dbReference type="NCBI Taxonomy" id="189055"/>
    <lineage>
        <taxon>Eukaryota</taxon>
        <taxon>Fungi</taxon>
        <taxon>Dikarya</taxon>
        <taxon>Ascomycota</taxon>
        <taxon>Pezizomycotina</taxon>
        <taxon>Eurotiomycetes</taxon>
        <taxon>Eurotiomycetidae</taxon>
        <taxon>Eurotiales</taxon>
        <taxon>Aspergillaceae</taxon>
        <taxon>Penicillium</taxon>
    </lineage>
</organism>
<dbReference type="AlphaFoldDB" id="A0A9W9HXC0"/>
<comment type="similarity">
    <text evidence="1">Belongs to the peptidase S12 family.</text>
</comment>
<protein>
    <submittedName>
        <fullName evidence="4">D-aminoacylase</fullName>
    </submittedName>
</protein>
<reference evidence="4" key="1">
    <citation type="submission" date="2022-11" db="EMBL/GenBank/DDBJ databases">
        <authorList>
            <person name="Petersen C."/>
        </authorList>
    </citation>
    <scope>NUCLEOTIDE SEQUENCE</scope>
    <source>
        <strain evidence="4">IBT 26290</strain>
    </source>
</reference>
<keyword evidence="5" id="KW-1185">Reference proteome</keyword>
<dbReference type="InterPro" id="IPR001466">
    <property type="entry name" value="Beta-lactam-related"/>
</dbReference>
<proteinExistence type="inferred from homology"/>
<evidence type="ECO:0000259" key="2">
    <source>
        <dbReference type="Pfam" id="PF00144"/>
    </source>
</evidence>
<dbReference type="GeneID" id="81427811"/>
<evidence type="ECO:0000259" key="3">
    <source>
        <dbReference type="Pfam" id="PF11954"/>
    </source>
</evidence>
<feature type="domain" description="Beta-lactamase-related" evidence="2">
    <location>
        <begin position="25"/>
        <end position="361"/>
    </location>
</feature>
<dbReference type="Gene3D" id="3.40.710.10">
    <property type="entry name" value="DD-peptidase/beta-lactamase superfamily"/>
    <property type="match status" value="1"/>
</dbReference>
<dbReference type="RefSeq" id="XP_056541064.1">
    <property type="nucleotide sequence ID" value="XM_056688635.1"/>
</dbReference>
<name>A0A9W9HXC0_9EURO</name>
<evidence type="ECO:0000313" key="5">
    <source>
        <dbReference type="Proteomes" id="UP001149163"/>
    </source>
</evidence>
<sequence>MEVARDIAQRLSALRPVIREICNVAGVPGVSFGVAHQGQVVFRDNIGFRDMEQSIEPDSDTLYGIGSVSKIFTASAIGVLVDEGKLNWTTTIVSIIPELNSVDKSITEQLTIIDLLLHRTGLEKSNNWWFGSDGVLMLKKSQTVSSFNALKQTSPFRNAFGYSNWSYTLIGEVIERLTGMTYGDFLQSRIFGPLQMERTTTKHTSQDSDNFAKPYAALDDKSLYLLPPPPIQDDTIMTPAQGIQSSVNDLLKFSSALLAARKGDQESPLKNVPKQFSGHIFRGNPFLDKSYGLGLMRTMLPGTIGGGSNSIYTKLPVITPGPDCNARLITFHGGSQAGYTSFFTMVPEADISIVVLTNSIGLADPAGWINELLVETMLESAHQTNFVHLATEAANNAIASIPNMENSLEQAREPNAPPTHSLDEFVGRYINIGHEFIVEIRKKDESTLQVAFQGLDSQVWDLRHYQHDTFIWLSSRDHIVKRARFPFAGKDVYTLIFQSSADGAVKGLLWPHEPGLPVKEQFFHKLGGARVPENEAQQPLKAV</sequence>
<feature type="domain" description="Peptidase S12 Pab87-related C-terminal" evidence="3">
    <location>
        <begin position="412"/>
        <end position="523"/>
    </location>
</feature>
<accession>A0A9W9HXC0</accession>
<dbReference type="InterPro" id="IPR050491">
    <property type="entry name" value="AmpC-like"/>
</dbReference>
<dbReference type="OrthoDB" id="5946976at2759"/>
<dbReference type="Pfam" id="PF11954">
    <property type="entry name" value="DUF3471"/>
    <property type="match status" value="1"/>
</dbReference>
<evidence type="ECO:0000256" key="1">
    <source>
        <dbReference type="ARBA" id="ARBA00038215"/>
    </source>
</evidence>
<dbReference type="InterPro" id="IPR021860">
    <property type="entry name" value="Peptidase_S12_Pab87-rel_C"/>
</dbReference>
<dbReference type="PANTHER" id="PTHR46825">
    <property type="entry name" value="D-ALANYL-D-ALANINE-CARBOXYPEPTIDASE/ENDOPEPTIDASE AMPH"/>
    <property type="match status" value="1"/>
</dbReference>
<dbReference type="Proteomes" id="UP001149163">
    <property type="component" value="Unassembled WGS sequence"/>
</dbReference>
<dbReference type="Pfam" id="PF00144">
    <property type="entry name" value="Beta-lactamase"/>
    <property type="match status" value="1"/>
</dbReference>
<dbReference type="SUPFAM" id="SSF56601">
    <property type="entry name" value="beta-lactamase/transpeptidase-like"/>
    <property type="match status" value="1"/>
</dbReference>
<evidence type="ECO:0000313" key="4">
    <source>
        <dbReference type="EMBL" id="KAJ5159506.1"/>
    </source>
</evidence>
<comment type="caution">
    <text evidence="4">The sequence shown here is derived from an EMBL/GenBank/DDBJ whole genome shotgun (WGS) entry which is preliminary data.</text>
</comment>
<reference evidence="4" key="2">
    <citation type="journal article" date="2023" name="IMA Fungus">
        <title>Comparative genomic study of the Penicillium genus elucidates a diverse pangenome and 15 lateral gene transfer events.</title>
        <authorList>
            <person name="Petersen C."/>
            <person name="Sorensen T."/>
            <person name="Nielsen M.R."/>
            <person name="Sondergaard T.E."/>
            <person name="Sorensen J.L."/>
            <person name="Fitzpatrick D.A."/>
            <person name="Frisvad J.C."/>
            <person name="Nielsen K.L."/>
        </authorList>
    </citation>
    <scope>NUCLEOTIDE SEQUENCE</scope>
    <source>
        <strain evidence="4">IBT 26290</strain>
    </source>
</reference>
<dbReference type="InterPro" id="IPR012338">
    <property type="entry name" value="Beta-lactam/transpept-like"/>
</dbReference>